<comment type="caution">
    <text evidence="3">The sequence shown here is derived from an EMBL/GenBank/DDBJ whole genome shotgun (WGS) entry which is preliminary data.</text>
</comment>
<evidence type="ECO:0000313" key="3">
    <source>
        <dbReference type="EMBL" id="MPN24767.1"/>
    </source>
</evidence>
<dbReference type="PANTHER" id="PTHR10146">
    <property type="entry name" value="PROLINE SYNTHETASE CO-TRANSCRIBED BACTERIAL HOMOLOG PROTEIN"/>
    <property type="match status" value="1"/>
</dbReference>
<dbReference type="PANTHER" id="PTHR10146:SF14">
    <property type="entry name" value="PYRIDOXAL PHOSPHATE HOMEOSTASIS PROTEIN"/>
    <property type="match status" value="1"/>
</dbReference>
<dbReference type="EMBL" id="VSSQ01073716">
    <property type="protein sequence ID" value="MPN24767.1"/>
    <property type="molecule type" value="Genomic_DNA"/>
</dbReference>
<dbReference type="NCBIfam" id="TIGR00044">
    <property type="entry name" value="YggS family pyridoxal phosphate-dependent enzyme"/>
    <property type="match status" value="1"/>
</dbReference>
<dbReference type="AlphaFoldDB" id="A0A645GCZ0"/>
<reference evidence="3" key="1">
    <citation type="submission" date="2019-08" db="EMBL/GenBank/DDBJ databases">
        <authorList>
            <person name="Kucharzyk K."/>
            <person name="Murdoch R.W."/>
            <person name="Higgins S."/>
            <person name="Loffler F."/>
        </authorList>
    </citation>
    <scope>NUCLEOTIDE SEQUENCE</scope>
</reference>
<dbReference type="InterPro" id="IPR001608">
    <property type="entry name" value="Ala_racemase_N"/>
</dbReference>
<protein>
    <submittedName>
        <fullName evidence="3">Pyridoxal phosphate homeostasis protein</fullName>
    </submittedName>
</protein>
<organism evidence="3">
    <name type="scientific">bioreactor metagenome</name>
    <dbReference type="NCBI Taxonomy" id="1076179"/>
    <lineage>
        <taxon>unclassified sequences</taxon>
        <taxon>metagenomes</taxon>
        <taxon>ecological metagenomes</taxon>
    </lineage>
</organism>
<dbReference type="Gene3D" id="3.20.20.10">
    <property type="entry name" value="Alanine racemase"/>
    <property type="match status" value="1"/>
</dbReference>
<feature type="domain" description="Alanine racemase N-terminal" evidence="2">
    <location>
        <begin position="4"/>
        <end position="115"/>
    </location>
</feature>
<dbReference type="InterPro" id="IPR011078">
    <property type="entry name" value="PyrdxlP_homeostasis"/>
</dbReference>
<gene>
    <name evidence="3" type="ORF">SDC9_172169</name>
</gene>
<evidence type="ECO:0000259" key="2">
    <source>
        <dbReference type="Pfam" id="PF01168"/>
    </source>
</evidence>
<dbReference type="Pfam" id="PF01168">
    <property type="entry name" value="Ala_racemase_N"/>
    <property type="match status" value="1"/>
</dbReference>
<name>A0A645GCZ0_9ZZZZ</name>
<dbReference type="InterPro" id="IPR029066">
    <property type="entry name" value="PLP-binding_barrel"/>
</dbReference>
<dbReference type="GO" id="GO:0030170">
    <property type="term" value="F:pyridoxal phosphate binding"/>
    <property type="evidence" value="ECO:0007669"/>
    <property type="project" value="InterPro"/>
</dbReference>
<keyword evidence="1" id="KW-0663">Pyridoxal phosphate</keyword>
<proteinExistence type="predicted"/>
<sequence>MQENYTTDVLIEVNIGREEAKSGVFAENLEELLFQVGELPGIRVRGLMTVPPILGTEREKRTVFSQMYKLFIDIKGKNIDNITMDTLSMGMSGDYREAILEGATIVRIGSALFGKRN</sequence>
<dbReference type="SUPFAM" id="SSF51419">
    <property type="entry name" value="PLP-binding barrel"/>
    <property type="match status" value="1"/>
</dbReference>
<evidence type="ECO:0000256" key="1">
    <source>
        <dbReference type="ARBA" id="ARBA00022898"/>
    </source>
</evidence>
<accession>A0A645GCZ0</accession>